<dbReference type="EMBL" id="AZCU01000010">
    <property type="protein sequence ID" value="KRK24400.1"/>
    <property type="molecule type" value="Genomic_DNA"/>
</dbReference>
<dbReference type="AlphaFoldDB" id="A0A837RB25"/>
<evidence type="ECO:0000313" key="2">
    <source>
        <dbReference type="Proteomes" id="UP000051020"/>
    </source>
</evidence>
<reference evidence="1 2" key="1">
    <citation type="journal article" date="2015" name="Genome Announc.">
        <title>Expanding the biotechnology potential of lactobacilli through comparative genomics of 213 strains and associated genera.</title>
        <authorList>
            <person name="Sun Z."/>
            <person name="Harris H.M."/>
            <person name="McCann A."/>
            <person name="Guo C."/>
            <person name="Argimon S."/>
            <person name="Zhang W."/>
            <person name="Yang X."/>
            <person name="Jeffery I.B."/>
            <person name="Cooney J.C."/>
            <person name="Kagawa T.F."/>
            <person name="Liu W."/>
            <person name="Song Y."/>
            <person name="Salvetti E."/>
            <person name="Wrobel A."/>
            <person name="Rasinkangas P."/>
            <person name="Parkhill J."/>
            <person name="Rea M.C."/>
            <person name="O'Sullivan O."/>
            <person name="Ritari J."/>
            <person name="Douillard F.P."/>
            <person name="Paul Ross R."/>
            <person name="Yang R."/>
            <person name="Briner A.E."/>
            <person name="Felis G.E."/>
            <person name="de Vos W.M."/>
            <person name="Barrangou R."/>
            <person name="Klaenhammer T.R."/>
            <person name="Caufield P.W."/>
            <person name="Cui Y."/>
            <person name="Zhang H."/>
            <person name="O'Toole P.W."/>
        </authorList>
    </citation>
    <scope>NUCLEOTIDE SEQUENCE [LARGE SCALE GENOMIC DNA]</scope>
    <source>
        <strain evidence="1 2">DSM 20314</strain>
    </source>
</reference>
<evidence type="ECO:0000313" key="1">
    <source>
        <dbReference type="EMBL" id="KRK24400.1"/>
    </source>
</evidence>
<accession>A0A837RB25</accession>
<dbReference type="Proteomes" id="UP000051020">
    <property type="component" value="Unassembled WGS sequence"/>
</dbReference>
<sequence length="82" mass="9243">MVKFHLASVFGLVSERPVFKTWVVGLNLCPPRSGHCTECLEAGVGRRHNSRFTPTRFVSSGAQLAAFELRNWHDLIIFNAEE</sequence>
<proteinExistence type="predicted"/>
<gene>
    <name evidence="1" type="ORF">FD24_GL000318</name>
</gene>
<comment type="caution">
    <text evidence="1">The sequence shown here is derived from an EMBL/GenBank/DDBJ whole genome shotgun (WGS) entry which is preliminary data.</text>
</comment>
<protein>
    <submittedName>
        <fullName evidence="1">Uncharacterized protein</fullName>
    </submittedName>
</protein>
<name>A0A837RB25_LACPE</name>
<organism evidence="1 2">
    <name type="scientific">Lactiplantibacillus pentosus DSM 20314</name>
    <dbReference type="NCBI Taxonomy" id="1423791"/>
    <lineage>
        <taxon>Bacteria</taxon>
        <taxon>Bacillati</taxon>
        <taxon>Bacillota</taxon>
        <taxon>Bacilli</taxon>
        <taxon>Lactobacillales</taxon>
        <taxon>Lactobacillaceae</taxon>
        <taxon>Lactiplantibacillus</taxon>
    </lineage>
</organism>